<dbReference type="AlphaFoldDB" id="A0A4Q2RBJ3"/>
<evidence type="ECO:0000313" key="3">
    <source>
        <dbReference type="Proteomes" id="UP000289411"/>
    </source>
</evidence>
<name>A0A4Q2RBJ3_9HYPH</name>
<comment type="caution">
    <text evidence="2">The sequence shown here is derived from an EMBL/GenBank/DDBJ whole genome shotgun (WGS) entry which is preliminary data.</text>
</comment>
<dbReference type="EMBL" id="QYBC01000016">
    <property type="protein sequence ID" value="RYB03068.1"/>
    <property type="molecule type" value="Genomic_DNA"/>
</dbReference>
<gene>
    <name evidence="2" type="ORF">D3272_18540</name>
</gene>
<feature type="region of interest" description="Disordered" evidence="1">
    <location>
        <begin position="1"/>
        <end position="30"/>
    </location>
</feature>
<protein>
    <submittedName>
        <fullName evidence="2">Uncharacterized protein</fullName>
    </submittedName>
</protein>
<evidence type="ECO:0000256" key="1">
    <source>
        <dbReference type="SAM" id="MobiDB-lite"/>
    </source>
</evidence>
<reference evidence="2 3" key="2">
    <citation type="submission" date="2019-02" db="EMBL/GenBank/DDBJ databases">
        <title>'Lichenibacterium ramalinii' gen. nov. sp. nov., 'Lichenibacterium minor' gen. nov. sp. nov.</title>
        <authorList>
            <person name="Pankratov T."/>
        </authorList>
    </citation>
    <scope>NUCLEOTIDE SEQUENCE [LARGE SCALE GENOMIC DNA]</scope>
    <source>
        <strain evidence="2 3">RmlP001</strain>
    </source>
</reference>
<sequence length="142" mass="14734">MSVRSLFHHDEPPMTLQAQNRPADDAPGRHRGEADAALLVERVGRELTGLSLAVDELQASLGPALASAAASDASLMQQAQKLDLVAQSLQGLSAFLAAVGRLRIGREPLDLDGVAATLTLASLGARLAGRAPGPTSGEFDLF</sequence>
<evidence type="ECO:0000313" key="2">
    <source>
        <dbReference type="EMBL" id="RYB03068.1"/>
    </source>
</evidence>
<dbReference type="RefSeq" id="WP_129220705.1">
    <property type="nucleotide sequence ID" value="NZ_QYBC01000016.1"/>
</dbReference>
<keyword evidence="3" id="KW-1185">Reference proteome</keyword>
<dbReference type="Proteomes" id="UP000289411">
    <property type="component" value="Unassembled WGS sequence"/>
</dbReference>
<proteinExistence type="predicted"/>
<dbReference type="OrthoDB" id="10019887at2"/>
<accession>A0A4Q2RBJ3</accession>
<reference evidence="2 3" key="1">
    <citation type="submission" date="2018-09" db="EMBL/GenBank/DDBJ databases">
        <authorList>
            <person name="Grouzdev D.S."/>
            <person name="Krutkina M.S."/>
        </authorList>
    </citation>
    <scope>NUCLEOTIDE SEQUENCE [LARGE SCALE GENOMIC DNA]</scope>
    <source>
        <strain evidence="2 3">RmlP001</strain>
    </source>
</reference>
<organism evidence="2 3">
    <name type="scientific">Lichenibacterium ramalinae</name>
    <dbReference type="NCBI Taxonomy" id="2316527"/>
    <lineage>
        <taxon>Bacteria</taxon>
        <taxon>Pseudomonadati</taxon>
        <taxon>Pseudomonadota</taxon>
        <taxon>Alphaproteobacteria</taxon>
        <taxon>Hyphomicrobiales</taxon>
        <taxon>Lichenihabitantaceae</taxon>
        <taxon>Lichenibacterium</taxon>
    </lineage>
</organism>